<sequence>MKKMIYYVLAVSLMLGLYGCGNRTGGENGTAGGEQDTLRFGVLIYKFDDTYISTVRQAIQDYAEKSNVSIKLDMQDAQGDQAKQNDQLDVLINKNVDVLLINAVDAGSAQGLADKAKAAQIPAIFFNREPDKSVMESCGGIFIGTTASEAGTMQGDLLADLWGKNPALDLNGDGVCQYLVFKGEPGNPEAEARTTYSVKQAEARGMKMENINAGGALVSNWATDQAQTQMEAMLAANKGKIEAVFCNNDDMALGVIAALNSEGYNLDRNSENWIPVIGVDATEAGVAAINAGKMAATVKQDGDAMGKAIVEIATNAAQGKDYTEGTDYEIAADGVSIRIPYVPFTAE</sequence>
<accession>A0A9D1LU20</accession>
<evidence type="ECO:0000256" key="5">
    <source>
        <dbReference type="ARBA" id="ARBA00022729"/>
    </source>
</evidence>
<dbReference type="Proteomes" id="UP000824111">
    <property type="component" value="Unassembled WGS sequence"/>
</dbReference>
<dbReference type="InterPro" id="IPR025997">
    <property type="entry name" value="SBP_2_dom"/>
</dbReference>
<dbReference type="PANTHER" id="PTHR30036:SF2">
    <property type="entry name" value="D-GALACTOSE_METHYL-GALACTOSIDE BINDING PERIPLASMIC PROTEIN MGLB"/>
    <property type="match status" value="1"/>
</dbReference>
<evidence type="ECO:0000256" key="6">
    <source>
        <dbReference type="ARBA" id="ARBA00022764"/>
    </source>
</evidence>
<keyword evidence="3" id="KW-0762">Sugar transport</keyword>
<evidence type="ECO:0000313" key="11">
    <source>
        <dbReference type="EMBL" id="HIU47897.1"/>
    </source>
</evidence>
<evidence type="ECO:0000256" key="4">
    <source>
        <dbReference type="ARBA" id="ARBA00022723"/>
    </source>
</evidence>
<keyword evidence="2" id="KW-0813">Transport</keyword>
<evidence type="ECO:0000256" key="1">
    <source>
        <dbReference type="ARBA" id="ARBA00004196"/>
    </source>
</evidence>
<proteinExistence type="predicted"/>
<evidence type="ECO:0000259" key="10">
    <source>
        <dbReference type="Pfam" id="PF13407"/>
    </source>
</evidence>
<evidence type="ECO:0000256" key="7">
    <source>
        <dbReference type="ARBA" id="ARBA00022837"/>
    </source>
</evidence>
<evidence type="ECO:0000256" key="9">
    <source>
        <dbReference type="ARBA" id="ARBA00034344"/>
    </source>
</evidence>
<evidence type="ECO:0000256" key="8">
    <source>
        <dbReference type="ARBA" id="ARBA00034323"/>
    </source>
</evidence>
<dbReference type="GO" id="GO:0030246">
    <property type="term" value="F:carbohydrate binding"/>
    <property type="evidence" value="ECO:0007669"/>
    <property type="project" value="InterPro"/>
</dbReference>
<organism evidence="11 12">
    <name type="scientific">Candidatus Avimonoglobus intestinipullorum</name>
    <dbReference type="NCBI Taxonomy" id="2840699"/>
    <lineage>
        <taxon>Bacteria</taxon>
        <taxon>Bacillati</taxon>
        <taxon>Bacillota</taxon>
        <taxon>Clostridia</taxon>
        <taxon>Eubacteriales</taxon>
        <taxon>Candidatus Avimonoglobus</taxon>
    </lineage>
</organism>
<dbReference type="EMBL" id="DVND01000019">
    <property type="protein sequence ID" value="HIU47897.1"/>
    <property type="molecule type" value="Genomic_DNA"/>
</dbReference>
<dbReference type="InterPro" id="IPR050555">
    <property type="entry name" value="Bact_Solute-Bind_Prot2"/>
</dbReference>
<comment type="caution">
    <text evidence="11">The sequence shown here is derived from an EMBL/GenBank/DDBJ whole genome shotgun (WGS) entry which is preliminary data.</text>
</comment>
<dbReference type="CDD" id="cd01539">
    <property type="entry name" value="PBP1_GGBP"/>
    <property type="match status" value="1"/>
</dbReference>
<dbReference type="PANTHER" id="PTHR30036">
    <property type="entry name" value="D-XYLOSE-BINDING PERIPLASMIC PROTEIN"/>
    <property type="match status" value="1"/>
</dbReference>
<evidence type="ECO:0000313" key="12">
    <source>
        <dbReference type="Proteomes" id="UP000824111"/>
    </source>
</evidence>
<reference evidence="11" key="2">
    <citation type="journal article" date="2021" name="PeerJ">
        <title>Extensive microbial diversity within the chicken gut microbiome revealed by metagenomics and culture.</title>
        <authorList>
            <person name="Gilroy R."/>
            <person name="Ravi A."/>
            <person name="Getino M."/>
            <person name="Pursley I."/>
            <person name="Horton D.L."/>
            <person name="Alikhan N.F."/>
            <person name="Baker D."/>
            <person name="Gharbi K."/>
            <person name="Hall N."/>
            <person name="Watson M."/>
            <person name="Adriaenssens E.M."/>
            <person name="Foster-Nyarko E."/>
            <person name="Jarju S."/>
            <person name="Secka A."/>
            <person name="Antonio M."/>
            <person name="Oren A."/>
            <person name="Chaudhuri R.R."/>
            <person name="La Ragione R."/>
            <person name="Hildebrand F."/>
            <person name="Pallen M.J."/>
        </authorList>
    </citation>
    <scope>NUCLEOTIDE SEQUENCE</scope>
    <source>
        <strain evidence="11">ChiSjej4B22-9803</strain>
    </source>
</reference>
<comment type="subcellular location">
    <subcellularLocation>
        <location evidence="1">Cell envelope</location>
    </subcellularLocation>
</comment>
<dbReference type="InterPro" id="IPR028082">
    <property type="entry name" value="Peripla_BP_I"/>
</dbReference>
<dbReference type="SUPFAM" id="SSF53822">
    <property type="entry name" value="Periplasmic binding protein-like I"/>
    <property type="match status" value="1"/>
</dbReference>
<dbReference type="GO" id="GO:0030288">
    <property type="term" value="C:outer membrane-bounded periplasmic space"/>
    <property type="evidence" value="ECO:0007669"/>
    <property type="project" value="TreeGrafter"/>
</dbReference>
<gene>
    <name evidence="11" type="ORF">IAB04_00880</name>
</gene>
<dbReference type="Gene3D" id="3.40.50.2300">
    <property type="match status" value="2"/>
</dbReference>
<name>A0A9D1LU20_9FIRM</name>
<feature type="domain" description="Periplasmic binding protein" evidence="10">
    <location>
        <begin position="40"/>
        <end position="321"/>
    </location>
</feature>
<evidence type="ECO:0000256" key="2">
    <source>
        <dbReference type="ARBA" id="ARBA00022448"/>
    </source>
</evidence>
<comment type="subunit">
    <text evidence="8">The ABC transporter complex is composed of one ATP-binding protein (MglA), two transmembrane proteins (MglC) and a solute-binding protein (MglB).</text>
</comment>
<dbReference type="InterPro" id="IPR044085">
    <property type="entry name" value="MglB-like_PBP1"/>
</dbReference>
<dbReference type="PROSITE" id="PS51257">
    <property type="entry name" value="PROKAR_LIPOPROTEIN"/>
    <property type="match status" value="1"/>
</dbReference>
<dbReference type="AlphaFoldDB" id="A0A9D1LU20"/>
<dbReference type="GO" id="GO:0046872">
    <property type="term" value="F:metal ion binding"/>
    <property type="evidence" value="ECO:0007669"/>
    <property type="project" value="UniProtKB-KW"/>
</dbReference>
<protein>
    <recommendedName>
        <fullName evidence="9">D-galactose/methyl-galactoside binding periplasmic protein MglB</fullName>
    </recommendedName>
</protein>
<keyword evidence="6" id="KW-0574">Periplasm</keyword>
<evidence type="ECO:0000256" key="3">
    <source>
        <dbReference type="ARBA" id="ARBA00022597"/>
    </source>
</evidence>
<reference evidence="11" key="1">
    <citation type="submission" date="2020-10" db="EMBL/GenBank/DDBJ databases">
        <authorList>
            <person name="Gilroy R."/>
        </authorList>
    </citation>
    <scope>NUCLEOTIDE SEQUENCE</scope>
    <source>
        <strain evidence="11">ChiSjej4B22-9803</strain>
    </source>
</reference>
<keyword evidence="4" id="KW-0479">Metal-binding</keyword>
<dbReference type="Pfam" id="PF13407">
    <property type="entry name" value="Peripla_BP_4"/>
    <property type="match status" value="1"/>
</dbReference>
<keyword evidence="7" id="KW-0106">Calcium</keyword>
<keyword evidence="5" id="KW-0732">Signal</keyword>